<dbReference type="InParanoid" id="A0A1Q3C123"/>
<dbReference type="GO" id="GO:0033013">
    <property type="term" value="P:tetrapyrrole metabolic process"/>
    <property type="evidence" value="ECO:0007669"/>
    <property type="project" value="UniProtKB-ARBA"/>
</dbReference>
<evidence type="ECO:0000256" key="7">
    <source>
        <dbReference type="SAM" id="Phobius"/>
    </source>
</evidence>
<dbReference type="PANTHER" id="PTHR10057:SF0">
    <property type="entry name" value="TRANSLOCATOR PROTEIN"/>
    <property type="match status" value="1"/>
</dbReference>
<feature type="transmembrane region" description="Helical" evidence="7">
    <location>
        <begin position="167"/>
        <end position="190"/>
    </location>
</feature>
<comment type="caution">
    <text evidence="8">The sequence shown here is derived from an EMBL/GenBank/DDBJ whole genome shotgun (WGS) entry which is preliminary data.</text>
</comment>
<reference evidence="9" key="1">
    <citation type="submission" date="2016-04" db="EMBL/GenBank/DDBJ databases">
        <title>Cephalotus genome sequencing.</title>
        <authorList>
            <person name="Fukushima K."/>
            <person name="Hasebe M."/>
            <person name="Fang X."/>
        </authorList>
    </citation>
    <scope>NUCLEOTIDE SEQUENCE [LARGE SCALE GENOMIC DNA]</scope>
    <source>
        <strain evidence="9">cv. St1</strain>
    </source>
</reference>
<protein>
    <submittedName>
        <fullName evidence="8">TspO_MBR domain-containing protein</fullName>
    </submittedName>
</protein>
<dbReference type="Gene3D" id="1.20.1260.100">
    <property type="entry name" value="TspO/MBR protein"/>
    <property type="match status" value="1"/>
</dbReference>
<name>A0A1Q3C123_CEPFO</name>
<evidence type="ECO:0000256" key="6">
    <source>
        <dbReference type="SAM" id="MobiDB-lite"/>
    </source>
</evidence>
<accession>A0A1Q3C123</accession>
<proteinExistence type="inferred from homology"/>
<dbReference type="GO" id="GO:0016020">
    <property type="term" value="C:membrane"/>
    <property type="evidence" value="ECO:0007669"/>
    <property type="project" value="UniProtKB-SubCell"/>
</dbReference>
<evidence type="ECO:0000256" key="2">
    <source>
        <dbReference type="ARBA" id="ARBA00007524"/>
    </source>
</evidence>
<evidence type="ECO:0000256" key="3">
    <source>
        <dbReference type="ARBA" id="ARBA00022692"/>
    </source>
</evidence>
<gene>
    <name evidence="8" type="ORF">CFOL_v3_17342</name>
</gene>
<evidence type="ECO:0000313" key="9">
    <source>
        <dbReference type="Proteomes" id="UP000187406"/>
    </source>
</evidence>
<dbReference type="AlphaFoldDB" id="A0A1Q3C123"/>
<evidence type="ECO:0000256" key="5">
    <source>
        <dbReference type="ARBA" id="ARBA00023136"/>
    </source>
</evidence>
<feature type="region of interest" description="Disordered" evidence="6">
    <location>
        <begin position="1"/>
        <end position="34"/>
    </location>
</feature>
<organism evidence="8 9">
    <name type="scientific">Cephalotus follicularis</name>
    <name type="common">Albany pitcher plant</name>
    <dbReference type="NCBI Taxonomy" id="3775"/>
    <lineage>
        <taxon>Eukaryota</taxon>
        <taxon>Viridiplantae</taxon>
        <taxon>Streptophyta</taxon>
        <taxon>Embryophyta</taxon>
        <taxon>Tracheophyta</taxon>
        <taxon>Spermatophyta</taxon>
        <taxon>Magnoliopsida</taxon>
        <taxon>eudicotyledons</taxon>
        <taxon>Gunneridae</taxon>
        <taxon>Pentapetalae</taxon>
        <taxon>rosids</taxon>
        <taxon>fabids</taxon>
        <taxon>Oxalidales</taxon>
        <taxon>Cephalotaceae</taxon>
        <taxon>Cephalotus</taxon>
    </lineage>
</organism>
<feature type="compositionally biased region" description="Low complexity" evidence="6">
    <location>
        <begin position="17"/>
        <end position="28"/>
    </location>
</feature>
<feature type="transmembrane region" description="Helical" evidence="7">
    <location>
        <begin position="116"/>
        <end position="134"/>
    </location>
</feature>
<dbReference type="InterPro" id="IPR004307">
    <property type="entry name" value="TspO_MBR"/>
</dbReference>
<dbReference type="EMBL" id="BDDD01001160">
    <property type="protein sequence ID" value="GAV73859.1"/>
    <property type="molecule type" value="Genomic_DNA"/>
</dbReference>
<dbReference type="FunCoup" id="A0A1Q3C123">
    <property type="interactions" value="71"/>
</dbReference>
<comment type="subcellular location">
    <subcellularLocation>
        <location evidence="1">Membrane</location>
        <topology evidence="1">Multi-pass membrane protein</topology>
    </subcellularLocation>
</comment>
<keyword evidence="5 7" id="KW-0472">Membrane</keyword>
<feature type="transmembrane region" description="Helical" evidence="7">
    <location>
        <begin position="83"/>
        <end position="104"/>
    </location>
</feature>
<evidence type="ECO:0000256" key="1">
    <source>
        <dbReference type="ARBA" id="ARBA00004141"/>
    </source>
</evidence>
<evidence type="ECO:0000256" key="4">
    <source>
        <dbReference type="ARBA" id="ARBA00022989"/>
    </source>
</evidence>
<dbReference type="Pfam" id="PF03073">
    <property type="entry name" value="TspO_MBR"/>
    <property type="match status" value="1"/>
</dbReference>
<comment type="similarity">
    <text evidence="2">Belongs to the TspO/BZRP family.</text>
</comment>
<feature type="transmembrane region" description="Helical" evidence="7">
    <location>
        <begin position="140"/>
        <end position="160"/>
    </location>
</feature>
<evidence type="ECO:0000313" key="8">
    <source>
        <dbReference type="EMBL" id="GAV73859.1"/>
    </source>
</evidence>
<feature type="compositionally biased region" description="Basic and acidic residues" evidence="6">
    <location>
        <begin position="1"/>
        <end position="14"/>
    </location>
</feature>
<feature type="transmembrane region" description="Helical" evidence="7">
    <location>
        <begin position="42"/>
        <end position="63"/>
    </location>
</feature>
<dbReference type="STRING" id="3775.A0A1Q3C123"/>
<dbReference type="PANTHER" id="PTHR10057">
    <property type="entry name" value="PERIPHERAL-TYPE BENZODIAZEPINE RECEPTOR"/>
    <property type="match status" value="1"/>
</dbReference>
<dbReference type="OrthoDB" id="8841220at2759"/>
<keyword evidence="3 7" id="KW-0812">Transmembrane</keyword>
<dbReference type="InterPro" id="IPR038330">
    <property type="entry name" value="TspO/MBR-related_sf"/>
</dbReference>
<dbReference type="FunFam" id="1.20.1260.100:FF:000001">
    <property type="entry name" value="translocator protein 2"/>
    <property type="match status" value="1"/>
</dbReference>
<dbReference type="CDD" id="cd15904">
    <property type="entry name" value="TSPO_MBR"/>
    <property type="match status" value="1"/>
</dbReference>
<keyword evidence="4 7" id="KW-1133">Transmembrane helix</keyword>
<sequence length="191" mass="21214">MASQDLKQRIRDDDPQTTTTMNNKSNNKSTKRDRRVGMAKRGLRSLSVAVLVPLSLTLINIYLFGSTHTYGDLVKPFWFPPFWLLHATCIVSSSLMGLSAWLIWAEGGFHNNPMALSLYLAQLTISLAWDPIVFQMGASWIGLVMCLAMFGALVGCSRVFREVNPIAADLVMLCSVWAAFLAIVNLTLVFL</sequence>
<dbReference type="PIRSF" id="PIRSF005859">
    <property type="entry name" value="PBR"/>
    <property type="match status" value="1"/>
</dbReference>
<keyword evidence="9" id="KW-1185">Reference proteome</keyword>
<dbReference type="Proteomes" id="UP000187406">
    <property type="component" value="Unassembled WGS sequence"/>
</dbReference>